<gene>
    <name evidence="2" type="ORF">F511_40815</name>
</gene>
<name>A0A2Z7A8J2_9LAMI</name>
<dbReference type="EMBL" id="KV017609">
    <property type="protein sequence ID" value="KZV17973.1"/>
    <property type="molecule type" value="Genomic_DNA"/>
</dbReference>
<reference evidence="2 3" key="1">
    <citation type="journal article" date="2015" name="Proc. Natl. Acad. Sci. U.S.A.">
        <title>The resurrection genome of Boea hygrometrica: A blueprint for survival of dehydration.</title>
        <authorList>
            <person name="Xiao L."/>
            <person name="Yang G."/>
            <person name="Zhang L."/>
            <person name="Yang X."/>
            <person name="Zhao S."/>
            <person name="Ji Z."/>
            <person name="Zhou Q."/>
            <person name="Hu M."/>
            <person name="Wang Y."/>
            <person name="Chen M."/>
            <person name="Xu Y."/>
            <person name="Jin H."/>
            <person name="Xiao X."/>
            <person name="Hu G."/>
            <person name="Bao F."/>
            <person name="Hu Y."/>
            <person name="Wan P."/>
            <person name="Li L."/>
            <person name="Deng X."/>
            <person name="Kuang T."/>
            <person name="Xiang C."/>
            <person name="Zhu J.K."/>
            <person name="Oliver M.J."/>
            <person name="He Y."/>
        </authorList>
    </citation>
    <scope>NUCLEOTIDE SEQUENCE [LARGE SCALE GENOMIC DNA]</scope>
    <source>
        <strain evidence="3">cv. XS01</strain>
    </source>
</reference>
<evidence type="ECO:0008006" key="4">
    <source>
        <dbReference type="Google" id="ProtNLM"/>
    </source>
</evidence>
<dbReference type="AlphaFoldDB" id="A0A2Z7A8J2"/>
<accession>A0A2Z7A8J2</accession>
<dbReference type="Proteomes" id="UP000250235">
    <property type="component" value="Unassembled WGS sequence"/>
</dbReference>
<protein>
    <recommendedName>
        <fullName evidence="4">Splicing factor 3B subunit 1-like</fullName>
    </recommendedName>
</protein>
<feature type="region of interest" description="Disordered" evidence="1">
    <location>
        <begin position="535"/>
        <end position="576"/>
    </location>
</feature>
<sequence length="576" mass="65389">MEESVKEKDLEAYIDETAYSWFQLRAEEDFSSDTDFRSQLQILIAMCSRGTTGNLSFGELQLLENLSFRGNDRSEIISFPQPFLRSFNYNGCFTHSDALQVIFDSVLSLSDSGMVSMFKTLESSGLRGFLGCSADIYEGDLKNFFVNAFVRENTVIRSFQGKFVEIFEEQFAGSFFCYWRADQDFLQEEGVESRVQALERYIGEDSYSKAGSFDAVTHERFLLMTAIHGGIKIIWSRFLFDILKYMVTPSSNQSRGFSVQICVLLKGAPDLILGESNLFPHLKVLTVKTVGTYVAKNKSVSTESEEVKEKAVVEKVVKAAVQRRPVPTAEPIAKKKRTTVGRAAPKEKDLFIVPVVQDAEPISVVPARSPIVQTIKAPKRKLILQEEIDEEEQDKEEKAVKETKRRREIRRRWLTETSVSDEESMAIDEILKQIPEDMMLPYILVEEPTHIKFGRGIEIKEVDWYKATLPKVDPMDKGNVGVRRIRIPLPERCGRFKILSPGTAPGSDQFHEEIGTSTVGCVGLLIRSTTGIPIPSPVCTRRHDDDFTDGISSPKQSEQVRRRRRGEERRGRENIR</sequence>
<organism evidence="2 3">
    <name type="scientific">Dorcoceras hygrometricum</name>
    <dbReference type="NCBI Taxonomy" id="472368"/>
    <lineage>
        <taxon>Eukaryota</taxon>
        <taxon>Viridiplantae</taxon>
        <taxon>Streptophyta</taxon>
        <taxon>Embryophyta</taxon>
        <taxon>Tracheophyta</taxon>
        <taxon>Spermatophyta</taxon>
        <taxon>Magnoliopsida</taxon>
        <taxon>eudicotyledons</taxon>
        <taxon>Gunneridae</taxon>
        <taxon>Pentapetalae</taxon>
        <taxon>asterids</taxon>
        <taxon>lamiids</taxon>
        <taxon>Lamiales</taxon>
        <taxon>Gesneriaceae</taxon>
        <taxon>Didymocarpoideae</taxon>
        <taxon>Trichosporeae</taxon>
        <taxon>Loxocarpinae</taxon>
        <taxon>Dorcoceras</taxon>
    </lineage>
</organism>
<proteinExistence type="predicted"/>
<evidence type="ECO:0000313" key="3">
    <source>
        <dbReference type="Proteomes" id="UP000250235"/>
    </source>
</evidence>
<evidence type="ECO:0000313" key="2">
    <source>
        <dbReference type="EMBL" id="KZV17973.1"/>
    </source>
</evidence>
<feature type="compositionally biased region" description="Basic and acidic residues" evidence="1">
    <location>
        <begin position="565"/>
        <end position="576"/>
    </location>
</feature>
<evidence type="ECO:0000256" key="1">
    <source>
        <dbReference type="SAM" id="MobiDB-lite"/>
    </source>
</evidence>
<keyword evidence="3" id="KW-1185">Reference proteome</keyword>